<dbReference type="PANTHER" id="PTHR43384">
    <property type="entry name" value="SEPTUM SITE-DETERMINING PROTEIN MIND HOMOLOG, CHLOROPLASTIC-RELATED"/>
    <property type="match status" value="1"/>
</dbReference>
<proteinExistence type="predicted"/>
<feature type="region of interest" description="Disordered" evidence="1">
    <location>
        <begin position="1"/>
        <end position="354"/>
    </location>
</feature>
<feature type="compositionally biased region" description="Pro residues" evidence="1">
    <location>
        <begin position="151"/>
        <end position="161"/>
    </location>
</feature>
<dbReference type="Gene3D" id="3.40.50.300">
    <property type="entry name" value="P-loop containing nucleotide triphosphate hydrolases"/>
    <property type="match status" value="1"/>
</dbReference>
<comment type="caution">
    <text evidence="2">The sequence shown here is derived from an EMBL/GenBank/DDBJ whole genome shotgun (WGS) entry which is preliminary data.</text>
</comment>
<dbReference type="GO" id="GO:0016887">
    <property type="term" value="F:ATP hydrolysis activity"/>
    <property type="evidence" value="ECO:0007669"/>
    <property type="project" value="TreeGrafter"/>
</dbReference>
<dbReference type="SUPFAM" id="SSF52540">
    <property type="entry name" value="P-loop containing nucleoside triphosphate hydrolases"/>
    <property type="match status" value="1"/>
</dbReference>
<dbReference type="InterPro" id="IPR050625">
    <property type="entry name" value="ParA/MinD_ATPase"/>
</dbReference>
<feature type="compositionally biased region" description="Low complexity" evidence="1">
    <location>
        <begin position="297"/>
        <end position="311"/>
    </location>
</feature>
<dbReference type="InterPro" id="IPR027417">
    <property type="entry name" value="P-loop_NTPase"/>
</dbReference>
<feature type="compositionally biased region" description="Pro residues" evidence="1">
    <location>
        <begin position="199"/>
        <end position="210"/>
    </location>
</feature>
<evidence type="ECO:0000313" key="2">
    <source>
        <dbReference type="EMBL" id="EKX63502.1"/>
    </source>
</evidence>
<dbReference type="GO" id="GO:0005524">
    <property type="term" value="F:ATP binding"/>
    <property type="evidence" value="ECO:0007669"/>
    <property type="project" value="TreeGrafter"/>
</dbReference>
<dbReference type="PANTHER" id="PTHR43384:SF14">
    <property type="entry name" value="ESX-1 SECRETION-ASSOCIATED PROTEIN ESPI"/>
    <property type="match status" value="1"/>
</dbReference>
<dbReference type="Proteomes" id="UP000010411">
    <property type="component" value="Unassembled WGS sequence"/>
</dbReference>
<gene>
    <name evidence="2" type="ORF">STRIP9103_03243</name>
</gene>
<feature type="compositionally biased region" description="Low complexity" evidence="1">
    <location>
        <begin position="259"/>
        <end position="275"/>
    </location>
</feature>
<protein>
    <recommendedName>
        <fullName evidence="4">CobQ/CobB/MinD/ParA nucleotide binding domain-containing protein</fullName>
    </recommendedName>
</protein>
<dbReference type="GO" id="GO:0005829">
    <property type="term" value="C:cytosol"/>
    <property type="evidence" value="ECO:0007669"/>
    <property type="project" value="TreeGrafter"/>
</dbReference>
<evidence type="ECO:0008006" key="4">
    <source>
        <dbReference type="Google" id="ProtNLM"/>
    </source>
</evidence>
<dbReference type="GO" id="GO:0051782">
    <property type="term" value="P:negative regulation of cell division"/>
    <property type="evidence" value="ECO:0007669"/>
    <property type="project" value="TreeGrafter"/>
</dbReference>
<dbReference type="AlphaFoldDB" id="L1KS94"/>
<feature type="compositionally biased region" description="Basic and acidic residues" evidence="1">
    <location>
        <begin position="12"/>
        <end position="22"/>
    </location>
</feature>
<dbReference type="EMBL" id="AEJC01000428">
    <property type="protein sequence ID" value="EKX63502.1"/>
    <property type="molecule type" value="Genomic_DNA"/>
</dbReference>
<feature type="compositionally biased region" description="Pro residues" evidence="1">
    <location>
        <begin position="111"/>
        <end position="138"/>
    </location>
</feature>
<accession>L1KS94</accession>
<evidence type="ECO:0000313" key="3">
    <source>
        <dbReference type="Proteomes" id="UP000010411"/>
    </source>
</evidence>
<name>L1KS94_9ACTN</name>
<reference evidence="2 3" key="1">
    <citation type="submission" date="2012-11" db="EMBL/GenBank/DDBJ databases">
        <authorList>
            <person name="Huguet-Tapia J.C."/>
            <person name="Durkin A.S."/>
            <person name="Pettis G.S."/>
            <person name="Badger J.H."/>
        </authorList>
    </citation>
    <scope>NUCLEOTIDE SEQUENCE [LARGE SCALE GENOMIC DNA]</scope>
    <source>
        <strain evidence="2 3">91-03</strain>
    </source>
</reference>
<dbReference type="PATRIC" id="fig|698759.3.peg.5818"/>
<organism evidence="2 3">
    <name type="scientific">Streptomyces ipomoeae 91-03</name>
    <dbReference type="NCBI Taxonomy" id="698759"/>
    <lineage>
        <taxon>Bacteria</taxon>
        <taxon>Bacillati</taxon>
        <taxon>Actinomycetota</taxon>
        <taxon>Actinomycetes</taxon>
        <taxon>Kitasatosporales</taxon>
        <taxon>Streptomycetaceae</taxon>
        <taxon>Streptomyces</taxon>
    </lineage>
</organism>
<keyword evidence="3" id="KW-1185">Reference proteome</keyword>
<sequence>MGADMAQQAGDWQRDVLRELGREGAGAESAPGTTGSGSGSAEAGSDSSRLSGSGRADGAAGAAGGAGAAEAPARRAEPTLRLVRSVPTAEPSGAAAERGESDRTAGGEPVRPVPGPVRPVPVEPAPLRPAPVAQPPAQPGAERPVRATPAVPTPEEIPPAAQPSIETTPTVQPPVENTPVAQPPAQPGAERPVRATPAVPTPEEIPPAAQPPIETTPMAQPPAQPVTERPVQPASVAPPSEETPPAVQPPVETTPGARPVVSAPVQNAPAAQPPVQHMPVAQSAAYPAPGDPRVGLPQAAAQPPGASAEPGRPAHPGQPARSGDPGPAPSASPAPRGSRVPQAPGHTPESVPTIDPRLAHALGRPQHGDSVARRAGRSIRKLGASAAQDVAEETRIARELQQPVTTGRVIAVTSIRGGVGKSTIAALLGRTLNHYRHDPVLTLEADAALGTLPVRMGADSVRWAAADLARILNPAMQLTDVTGYLVPVSDGGWLLPASQGRVGAPLDIRTYRTVTLALRRYFAVTVIDCETLPGEVARTAMDTAHARVVVAPMTAEGVNGTRQVLDWLGQLPHSALTSTVVALTANSPDVTLDRKTAVAHLKESGVHVVTVPYDRHLAQGGPIRTALLGEATRDAAVTLAAEAMNRAVRMR</sequence>
<evidence type="ECO:0000256" key="1">
    <source>
        <dbReference type="SAM" id="MobiDB-lite"/>
    </source>
</evidence>
<feature type="compositionally biased region" description="Low complexity" evidence="1">
    <location>
        <begin position="26"/>
        <end position="60"/>
    </location>
</feature>
<dbReference type="GO" id="GO:0009898">
    <property type="term" value="C:cytoplasmic side of plasma membrane"/>
    <property type="evidence" value="ECO:0007669"/>
    <property type="project" value="TreeGrafter"/>
</dbReference>